<dbReference type="SMART" id="SM00404">
    <property type="entry name" value="PTPc_motif"/>
    <property type="match status" value="1"/>
</dbReference>
<dbReference type="AlphaFoldDB" id="A0A8S3ZAP5"/>
<dbReference type="GO" id="GO:0004725">
    <property type="term" value="F:protein tyrosine phosphatase activity"/>
    <property type="evidence" value="ECO:0007669"/>
    <property type="project" value="InterPro"/>
</dbReference>
<dbReference type="InterPro" id="IPR000387">
    <property type="entry name" value="Tyr_Pase_dom"/>
</dbReference>
<evidence type="ECO:0000313" key="4">
    <source>
        <dbReference type="Proteomes" id="UP000678393"/>
    </source>
</evidence>
<proteinExistence type="predicted"/>
<name>A0A8S3ZAP5_9EUPU</name>
<accession>A0A8S3ZAP5</accession>
<feature type="domain" description="Tyrosine specific protein phosphatases" evidence="2">
    <location>
        <begin position="28"/>
        <end position="100"/>
    </location>
</feature>
<dbReference type="InterPro" id="IPR050348">
    <property type="entry name" value="Protein-Tyr_Phosphatase"/>
</dbReference>
<keyword evidence="4" id="KW-1185">Reference proteome</keyword>
<dbReference type="InterPro" id="IPR000242">
    <property type="entry name" value="PTP_cat"/>
</dbReference>
<gene>
    <name evidence="3" type="ORF">CUNI_LOCUS9699</name>
</gene>
<organism evidence="3 4">
    <name type="scientific">Candidula unifasciata</name>
    <dbReference type="NCBI Taxonomy" id="100452"/>
    <lineage>
        <taxon>Eukaryota</taxon>
        <taxon>Metazoa</taxon>
        <taxon>Spiralia</taxon>
        <taxon>Lophotrochozoa</taxon>
        <taxon>Mollusca</taxon>
        <taxon>Gastropoda</taxon>
        <taxon>Heterobranchia</taxon>
        <taxon>Euthyneura</taxon>
        <taxon>Panpulmonata</taxon>
        <taxon>Eupulmonata</taxon>
        <taxon>Stylommatophora</taxon>
        <taxon>Helicina</taxon>
        <taxon>Helicoidea</taxon>
        <taxon>Geomitridae</taxon>
        <taxon>Candidula</taxon>
    </lineage>
</organism>
<dbReference type="SUPFAM" id="SSF52799">
    <property type="entry name" value="(Phosphotyrosine protein) phosphatases II"/>
    <property type="match status" value="1"/>
</dbReference>
<dbReference type="PROSITE" id="PS50056">
    <property type="entry name" value="TYR_PHOSPHATASE_2"/>
    <property type="match status" value="1"/>
</dbReference>
<evidence type="ECO:0000313" key="3">
    <source>
        <dbReference type="EMBL" id="CAG5124141.1"/>
    </source>
</evidence>
<dbReference type="PROSITE" id="PS50055">
    <property type="entry name" value="TYR_PHOSPHATASE_PTP"/>
    <property type="match status" value="1"/>
</dbReference>
<dbReference type="InterPro" id="IPR029021">
    <property type="entry name" value="Prot-tyrosine_phosphatase-like"/>
</dbReference>
<dbReference type="Gene3D" id="3.90.190.10">
    <property type="entry name" value="Protein tyrosine phosphatase superfamily"/>
    <property type="match status" value="1"/>
</dbReference>
<dbReference type="Pfam" id="PF00102">
    <property type="entry name" value="Y_phosphatase"/>
    <property type="match status" value="1"/>
</dbReference>
<dbReference type="PRINTS" id="PR00700">
    <property type="entry name" value="PRTYPHPHTASE"/>
</dbReference>
<evidence type="ECO:0000259" key="2">
    <source>
        <dbReference type="PROSITE" id="PS50056"/>
    </source>
</evidence>
<dbReference type="OrthoDB" id="6407541at2759"/>
<feature type="non-terminal residue" evidence="3">
    <location>
        <position position="1"/>
    </location>
</feature>
<comment type="caution">
    <text evidence="3">The sequence shown here is derived from an EMBL/GenBank/DDBJ whole genome shotgun (WGS) entry which is preliminary data.</text>
</comment>
<dbReference type="PANTHER" id="PTHR19134:SF449">
    <property type="entry name" value="TYROSINE-PROTEIN PHOSPHATASE 1"/>
    <property type="match status" value="1"/>
</dbReference>
<dbReference type="EMBL" id="CAJHNH020001707">
    <property type="protein sequence ID" value="CAG5124141.1"/>
    <property type="molecule type" value="Genomic_DNA"/>
</dbReference>
<feature type="domain" description="Tyrosine-protein phosphatase" evidence="1">
    <location>
        <begin position="1"/>
        <end position="109"/>
    </location>
</feature>
<evidence type="ECO:0000259" key="1">
    <source>
        <dbReference type="PROSITE" id="PS50055"/>
    </source>
</evidence>
<reference evidence="3" key="1">
    <citation type="submission" date="2021-04" db="EMBL/GenBank/DDBJ databases">
        <authorList>
            <consortium name="Molecular Ecology Group"/>
        </authorList>
    </citation>
    <scope>NUCLEOTIDE SEQUENCE</scope>
</reference>
<sequence length="113" mass="13444">GEERAIKQFMFKSWPDYQTTPNSVSPLLRLYHMVNDWLRQNSKGPVTVHCMNGASKSGVFVAMCLLLERLELDYEVDVYQTVKQIRINRPQFIENLEQYKFLHQIVQEYMDQE</sequence>
<dbReference type="Proteomes" id="UP000678393">
    <property type="component" value="Unassembled WGS sequence"/>
</dbReference>
<dbReference type="PANTHER" id="PTHR19134">
    <property type="entry name" value="RECEPTOR-TYPE TYROSINE-PROTEIN PHOSPHATASE"/>
    <property type="match status" value="1"/>
</dbReference>
<protein>
    <submittedName>
        <fullName evidence="3">Uncharacterized protein</fullName>
    </submittedName>
</protein>
<dbReference type="InterPro" id="IPR003595">
    <property type="entry name" value="Tyr_Pase_cat"/>
</dbReference>